<dbReference type="Proteomes" id="UP000018837">
    <property type="component" value="Unassembled WGS sequence"/>
</dbReference>
<evidence type="ECO:0000313" key="5">
    <source>
        <dbReference type="Proteomes" id="UP000018837"/>
    </source>
</evidence>
<organism evidence="4 5">
    <name type="scientific">Tannerella sp. oral taxon BU063 isolate Cell 2</name>
    <dbReference type="NCBI Taxonomy" id="1411148"/>
    <lineage>
        <taxon>Bacteria</taxon>
        <taxon>Pseudomonadati</taxon>
        <taxon>Bacteroidota</taxon>
        <taxon>Bacteroidia</taxon>
        <taxon>Bacteroidales</taxon>
        <taxon>Tannerellaceae</taxon>
        <taxon>Tannerella</taxon>
    </lineage>
</organism>
<feature type="domain" description="Imelysin-like" evidence="3">
    <location>
        <begin position="70"/>
        <end position="408"/>
    </location>
</feature>
<dbReference type="InterPro" id="IPR038352">
    <property type="entry name" value="Imelysin_sf"/>
</dbReference>
<dbReference type="GO" id="GO:0030313">
    <property type="term" value="C:cell envelope"/>
    <property type="evidence" value="ECO:0007669"/>
    <property type="project" value="UniProtKB-SubCell"/>
</dbReference>
<evidence type="ECO:0000256" key="2">
    <source>
        <dbReference type="ARBA" id="ARBA00022729"/>
    </source>
</evidence>
<dbReference type="AlphaFoldDB" id="W2C0H3"/>
<accession>W2C0H3</accession>
<proteinExistence type="predicted"/>
<name>W2C0H3_9BACT</name>
<reference evidence="4 5" key="1">
    <citation type="submission" date="2013-11" db="EMBL/GenBank/DDBJ databases">
        <title>Single cell genomics of uncultured Tannerella BU063 (oral taxon 286).</title>
        <authorList>
            <person name="Beall C.J."/>
            <person name="Campbell A.G."/>
            <person name="Griffen A.L."/>
            <person name="Podar M."/>
            <person name="Leys E.J."/>
        </authorList>
    </citation>
    <scope>NUCLEOTIDE SEQUENCE [LARGE SCALE GENOMIC DNA]</scope>
    <source>
        <strain evidence="4">Cell 2</strain>
    </source>
</reference>
<comment type="subcellular location">
    <subcellularLocation>
        <location evidence="1">Cell envelope</location>
    </subcellularLocation>
</comment>
<evidence type="ECO:0000259" key="3">
    <source>
        <dbReference type="Pfam" id="PF09375"/>
    </source>
</evidence>
<dbReference type="Gene3D" id="1.20.1420.20">
    <property type="entry name" value="M75 peptidase, HXXE motif"/>
    <property type="match status" value="1"/>
</dbReference>
<dbReference type="EMBL" id="AYUF01000496">
    <property type="protein sequence ID" value="ETK00694.1"/>
    <property type="molecule type" value="Genomic_DNA"/>
</dbReference>
<dbReference type="PATRIC" id="fig|1411148.3.peg.2296"/>
<gene>
    <name evidence="4" type="ORF">N425_13665</name>
</gene>
<sequence length="418" mass="46175">MKKYLRTSLLLTVGAMLTWGFSSCEKNNDPIEKELTEKQKEMSQIAKQYVDNTVNLTYKNLAAETSELYDKLKAAKEKFLKDPKSLTQAEVDEICKTFIKARSSYEQSEAFLFGAATDFGVDPHIDTWPLDVDGLAAALTNKYQLEKLGGDENDAIAYAAGKLGQELLGFHGIEFVIFRNGKNRTVAALQANEDNEAFTAIKAQVTGAEELTYATAVAGDLRDRCYQLEVAWNANAPKAHKDRVEEIELPSSRNGKSYTDDLLGATKAGSGYATWEEVMTTILKAGCENICDEVANTKIGNPYSGKDKNYIESPYSQRSFIDFHDNLISIQNSLYGGIEGNRNEAASIMAFMKKYDAAQASKLESDLKAALKALEDCQTKLKGGFVSNISNPLVGEAQKKIQTLDEDLNKAAEWFSKQ</sequence>
<comment type="caution">
    <text evidence="4">The sequence shown here is derived from an EMBL/GenBank/DDBJ whole genome shotgun (WGS) entry which is preliminary data.</text>
</comment>
<dbReference type="PROSITE" id="PS51257">
    <property type="entry name" value="PROKAR_LIPOPROTEIN"/>
    <property type="match status" value="1"/>
</dbReference>
<dbReference type="InterPro" id="IPR034982">
    <property type="entry name" value="Imelysin-like_IrpA"/>
</dbReference>
<keyword evidence="2" id="KW-0732">Signal</keyword>
<evidence type="ECO:0000256" key="1">
    <source>
        <dbReference type="ARBA" id="ARBA00004196"/>
    </source>
</evidence>
<dbReference type="CDD" id="cd14658">
    <property type="entry name" value="Imelysin-like_IrpA"/>
    <property type="match status" value="1"/>
</dbReference>
<protein>
    <submittedName>
        <fullName evidence="4">Peptidase M75</fullName>
    </submittedName>
</protein>
<evidence type="ECO:0000313" key="4">
    <source>
        <dbReference type="EMBL" id="ETK00694.1"/>
    </source>
</evidence>
<dbReference type="InterPro" id="IPR018976">
    <property type="entry name" value="Imelysin-like"/>
</dbReference>
<dbReference type="Pfam" id="PF09375">
    <property type="entry name" value="Peptidase_M75"/>
    <property type="match status" value="1"/>
</dbReference>